<organism evidence="1 2">
    <name type="scientific">Eubacterium limosum</name>
    <dbReference type="NCBI Taxonomy" id="1736"/>
    <lineage>
        <taxon>Bacteria</taxon>
        <taxon>Bacillati</taxon>
        <taxon>Bacillota</taxon>
        <taxon>Clostridia</taxon>
        <taxon>Eubacteriales</taxon>
        <taxon>Eubacteriaceae</taxon>
        <taxon>Eubacterium</taxon>
    </lineage>
</organism>
<protein>
    <submittedName>
        <fullName evidence="1">Uncharacterized protein</fullName>
    </submittedName>
</protein>
<evidence type="ECO:0000313" key="1">
    <source>
        <dbReference type="EMBL" id="ARD66677.1"/>
    </source>
</evidence>
<dbReference type="EMBL" id="CP019962">
    <property type="protein sequence ID" value="ARD66677.1"/>
    <property type="molecule type" value="Genomic_DNA"/>
</dbReference>
<reference evidence="2" key="1">
    <citation type="journal article" date="2017" name="Sci. Rep.">
        <title>Determination of the Genome and Primary Transcriptome of Syngas Fermenting Eubacterium limosum ATCC 8486.</title>
        <authorList>
            <person name="Song Y."/>
            <person name="Shin J."/>
            <person name="Jeong Y."/>
            <person name="Jin S."/>
            <person name="Lee J.K."/>
            <person name="Kim D.R."/>
            <person name="Kim S.C."/>
            <person name="Cho S."/>
            <person name="Cho B.K."/>
        </authorList>
    </citation>
    <scope>NUCLEOTIDE SEQUENCE [LARGE SCALE GENOMIC DNA]</scope>
    <source>
        <strain evidence="2">ATCC 8486</strain>
    </source>
</reference>
<dbReference type="KEGG" id="elim:B2M23_14575"/>
<name>A0AAC9QVU5_EUBLI</name>
<dbReference type="Proteomes" id="UP000192391">
    <property type="component" value="Chromosome"/>
</dbReference>
<accession>A0AAC9QVU5</accession>
<dbReference type="RefSeq" id="WP_038354206.1">
    <property type="nucleotide sequence ID" value="NZ_CP019962.1"/>
</dbReference>
<evidence type="ECO:0000313" key="2">
    <source>
        <dbReference type="Proteomes" id="UP000192391"/>
    </source>
</evidence>
<dbReference type="AlphaFoldDB" id="A0AAC9QVU5"/>
<sequence length="141" mass="16290">MNFFKELEAFFEWMGETETPISHSAALLWIYLLWRNNACALPTLQGQWLWRVQFYVRPELLERTLHTTYRNVARYRVELVNAGRLSYQNARRGRSPGQYTMLPFAPNVGPEALTDLTGRPATVYVVKDLPEADSPPVDNCP</sequence>
<proteinExistence type="predicted"/>
<gene>
    <name evidence="1" type="ORF">B2M23_14575</name>
</gene>